<feature type="non-terminal residue" evidence="2">
    <location>
        <position position="44"/>
    </location>
</feature>
<organism evidence="2">
    <name type="scientific">uncultured Microvirga sp</name>
    <dbReference type="NCBI Taxonomy" id="412392"/>
    <lineage>
        <taxon>Bacteria</taxon>
        <taxon>Pseudomonadati</taxon>
        <taxon>Pseudomonadota</taxon>
        <taxon>Alphaproteobacteria</taxon>
        <taxon>Hyphomicrobiales</taxon>
        <taxon>Methylobacteriaceae</taxon>
        <taxon>Microvirga</taxon>
        <taxon>environmental samples</taxon>
    </lineage>
</organism>
<feature type="non-terminal residue" evidence="2">
    <location>
        <position position="1"/>
    </location>
</feature>
<gene>
    <name evidence="2" type="ORF">AVDCRST_MAG90-1870</name>
</gene>
<accession>A0A6J4LQI6</accession>
<evidence type="ECO:0000313" key="2">
    <source>
        <dbReference type="EMBL" id="CAA9339326.1"/>
    </source>
</evidence>
<sequence>ERASSSRGRRRAHPVAPSAVRRSAPLRGGADPGAAVADGSGDHL</sequence>
<proteinExistence type="predicted"/>
<reference evidence="2" key="1">
    <citation type="submission" date="2020-02" db="EMBL/GenBank/DDBJ databases">
        <authorList>
            <person name="Meier V. D."/>
        </authorList>
    </citation>
    <scope>NUCLEOTIDE SEQUENCE</scope>
    <source>
        <strain evidence="2">AVDCRST_MAG90</strain>
    </source>
</reference>
<feature type="compositionally biased region" description="Low complexity" evidence="1">
    <location>
        <begin position="28"/>
        <end position="44"/>
    </location>
</feature>
<dbReference type="EMBL" id="CADCUC010000370">
    <property type="protein sequence ID" value="CAA9339326.1"/>
    <property type="molecule type" value="Genomic_DNA"/>
</dbReference>
<feature type="region of interest" description="Disordered" evidence="1">
    <location>
        <begin position="1"/>
        <end position="44"/>
    </location>
</feature>
<dbReference type="AlphaFoldDB" id="A0A6J4LQI6"/>
<protein>
    <submittedName>
        <fullName evidence="2">Uncharacterized protein</fullName>
    </submittedName>
</protein>
<name>A0A6J4LQI6_9HYPH</name>
<evidence type="ECO:0000256" key="1">
    <source>
        <dbReference type="SAM" id="MobiDB-lite"/>
    </source>
</evidence>